<evidence type="ECO:0000313" key="3">
    <source>
        <dbReference type="Proteomes" id="UP001178322"/>
    </source>
</evidence>
<dbReference type="Proteomes" id="UP001178322">
    <property type="component" value="Chromosome"/>
</dbReference>
<proteinExistence type="predicted"/>
<feature type="signal peptide" evidence="1">
    <location>
        <begin position="1"/>
        <end position="27"/>
    </location>
</feature>
<sequence>MMKKTSLFLSSLLLSFTILSSIGPAKAATNFESSQNTINLVIDNEPVSVKLLSETKSSLSVEINAEGMTDIAEIDYINKSFTILDEDGNKTIYNAEDFISELTEEDAKRVEKYSIKEEPIEGEEINFNNLNYSVEENSIMPLNSNSSRNYYGDIQQATGVYGTWYKNSTNIVSGKTIDTMRGVVWSDTKTVKKMEFTKGTAFAVVTAAVLAFWKGFTYGSVLAALGGVGIALVQGYLGSDLTIFVKAEQVDIGRGFYVQHEGFPTVTKSYSLYVNILGPNNQTVREEYKSGGFAFFYNDWSDASVAKVAYQQYLYITGKRSTYPKASEF</sequence>
<protein>
    <recommendedName>
        <fullName evidence="4">DUF2207 domain-containing protein</fullName>
    </recommendedName>
</protein>
<evidence type="ECO:0008006" key="4">
    <source>
        <dbReference type="Google" id="ProtNLM"/>
    </source>
</evidence>
<evidence type="ECO:0000313" key="2">
    <source>
        <dbReference type="EMBL" id="WHY51618.1"/>
    </source>
</evidence>
<dbReference type="AlphaFoldDB" id="A0AAX3WXV2"/>
<keyword evidence="1" id="KW-0732">Signal</keyword>
<gene>
    <name evidence="2" type="ORF">QNH24_25785</name>
</gene>
<feature type="chain" id="PRO_5043421733" description="DUF2207 domain-containing protein" evidence="1">
    <location>
        <begin position="28"/>
        <end position="329"/>
    </location>
</feature>
<reference evidence="2" key="1">
    <citation type="submission" date="2023-05" db="EMBL/GenBank/DDBJ databases">
        <title>Comparative genomics of Bacillaceae isolates and their secondary metabolite potential.</title>
        <authorList>
            <person name="Song L."/>
            <person name="Nielsen L.J."/>
            <person name="Mohite O."/>
            <person name="Xu X."/>
            <person name="Weber T."/>
            <person name="Kovacs A.T."/>
        </authorList>
    </citation>
    <scope>NUCLEOTIDE SEQUENCE</scope>
    <source>
        <strain evidence="2">LY1</strain>
    </source>
</reference>
<evidence type="ECO:0000256" key="1">
    <source>
        <dbReference type="SAM" id="SignalP"/>
    </source>
</evidence>
<name>A0AAX3WXV2_9BACI</name>
<dbReference type="EMBL" id="CP126101">
    <property type="protein sequence ID" value="WHY51618.1"/>
    <property type="molecule type" value="Genomic_DNA"/>
</dbReference>
<organism evidence="2 3">
    <name type="scientific">Lysinibacillus pakistanensis</name>
    <dbReference type="NCBI Taxonomy" id="759811"/>
    <lineage>
        <taxon>Bacteria</taxon>
        <taxon>Bacillati</taxon>
        <taxon>Bacillota</taxon>
        <taxon>Bacilli</taxon>
        <taxon>Bacillales</taxon>
        <taxon>Bacillaceae</taxon>
        <taxon>Lysinibacillus</taxon>
    </lineage>
</organism>
<dbReference type="RefSeq" id="WP_283870141.1">
    <property type="nucleotide sequence ID" value="NZ_CP126101.1"/>
</dbReference>
<accession>A0AAX3WXV2</accession>